<organism evidence="3 4">
    <name type="scientific">Gossypium trilobum</name>
    <dbReference type="NCBI Taxonomy" id="34281"/>
    <lineage>
        <taxon>Eukaryota</taxon>
        <taxon>Viridiplantae</taxon>
        <taxon>Streptophyta</taxon>
        <taxon>Embryophyta</taxon>
        <taxon>Tracheophyta</taxon>
        <taxon>Spermatophyta</taxon>
        <taxon>Magnoliopsida</taxon>
        <taxon>eudicotyledons</taxon>
        <taxon>Gunneridae</taxon>
        <taxon>Pentapetalae</taxon>
        <taxon>rosids</taxon>
        <taxon>malvids</taxon>
        <taxon>Malvales</taxon>
        <taxon>Malvaceae</taxon>
        <taxon>Malvoideae</taxon>
        <taxon>Gossypium</taxon>
    </lineage>
</organism>
<evidence type="ECO:0000313" key="3">
    <source>
        <dbReference type="EMBL" id="MBA0761238.1"/>
    </source>
</evidence>
<dbReference type="Proteomes" id="UP000593568">
    <property type="component" value="Unassembled WGS sequence"/>
</dbReference>
<gene>
    <name evidence="3" type="ORF">Gotri_023913</name>
</gene>
<feature type="non-terminal residue" evidence="3">
    <location>
        <position position="243"/>
    </location>
</feature>
<sequence>ILSYIVAVPPPTSSVGNDELISRWLDHGPQRDKHFLWLVLNEKLMTNVERCRRGFIDDPSCASCGHVEESIIHVLQDCASAQEVWRQKMNGSLSLELFPEIYGSRGTYGCFKGITKQRRDQVWNPPLLRFIKLNTDGARDPVLKEASTAAMARDDLGSWRGRTPFGMDNSWDNIMVETDCAQAMEAILDRSYGKLYRDLTSRIQELCKRQWRVIIKKIPREANVIAHLLAGKMKAFPYALIIF</sequence>
<dbReference type="GO" id="GO:0004523">
    <property type="term" value="F:RNA-DNA hybrid ribonuclease activity"/>
    <property type="evidence" value="ECO:0007669"/>
    <property type="project" value="InterPro"/>
</dbReference>
<evidence type="ECO:0000313" key="4">
    <source>
        <dbReference type="Proteomes" id="UP000593568"/>
    </source>
</evidence>
<evidence type="ECO:0000259" key="2">
    <source>
        <dbReference type="Pfam" id="PF13966"/>
    </source>
</evidence>
<comment type="caution">
    <text evidence="3">The sequence shown here is derived from an EMBL/GenBank/DDBJ whole genome shotgun (WGS) entry which is preliminary data.</text>
</comment>
<dbReference type="PANTHER" id="PTHR47723">
    <property type="entry name" value="OS05G0353850 PROTEIN"/>
    <property type="match status" value="1"/>
</dbReference>
<dbReference type="EMBL" id="JABEZW010000003">
    <property type="protein sequence ID" value="MBA0761238.1"/>
    <property type="molecule type" value="Genomic_DNA"/>
</dbReference>
<dbReference type="InterPro" id="IPR002156">
    <property type="entry name" value="RNaseH_domain"/>
</dbReference>
<evidence type="ECO:0008006" key="5">
    <source>
        <dbReference type="Google" id="ProtNLM"/>
    </source>
</evidence>
<dbReference type="AlphaFoldDB" id="A0A7J9DKP1"/>
<keyword evidence="4" id="KW-1185">Reference proteome</keyword>
<dbReference type="InterPro" id="IPR044730">
    <property type="entry name" value="RNase_H-like_dom_plant"/>
</dbReference>
<dbReference type="InterPro" id="IPR026960">
    <property type="entry name" value="RVT-Znf"/>
</dbReference>
<dbReference type="Pfam" id="PF13456">
    <property type="entry name" value="RVT_3"/>
    <property type="match status" value="1"/>
</dbReference>
<dbReference type="Pfam" id="PF13966">
    <property type="entry name" value="zf-RVT"/>
    <property type="match status" value="1"/>
</dbReference>
<reference evidence="3 4" key="1">
    <citation type="journal article" date="2019" name="Genome Biol. Evol.">
        <title>Insights into the evolution of the New World diploid cottons (Gossypium, subgenus Houzingenia) based on genome sequencing.</title>
        <authorList>
            <person name="Grover C.E."/>
            <person name="Arick M.A. 2nd"/>
            <person name="Thrash A."/>
            <person name="Conover J.L."/>
            <person name="Sanders W.S."/>
            <person name="Peterson D.G."/>
            <person name="Frelichowski J.E."/>
            <person name="Scheffler J.A."/>
            <person name="Scheffler B.E."/>
            <person name="Wendel J.F."/>
        </authorList>
    </citation>
    <scope>NUCLEOTIDE SEQUENCE [LARGE SCALE GENOMIC DNA]</scope>
    <source>
        <strain evidence="3">8</strain>
        <tissue evidence="3">Leaf</tissue>
    </source>
</reference>
<proteinExistence type="predicted"/>
<feature type="domain" description="Reverse transcriptase zinc-binding" evidence="2">
    <location>
        <begin position="24"/>
        <end position="85"/>
    </location>
</feature>
<feature type="domain" description="RNase H type-1" evidence="1">
    <location>
        <begin position="167"/>
        <end position="231"/>
    </location>
</feature>
<dbReference type="CDD" id="cd06222">
    <property type="entry name" value="RNase_H_like"/>
    <property type="match status" value="1"/>
</dbReference>
<name>A0A7J9DKP1_9ROSI</name>
<protein>
    <recommendedName>
        <fullName evidence="5">RNase H type-1 domain-containing protein</fullName>
    </recommendedName>
</protein>
<dbReference type="GO" id="GO:0003676">
    <property type="term" value="F:nucleic acid binding"/>
    <property type="evidence" value="ECO:0007669"/>
    <property type="project" value="InterPro"/>
</dbReference>
<dbReference type="InterPro" id="IPR053151">
    <property type="entry name" value="RNase_H-like"/>
</dbReference>
<evidence type="ECO:0000259" key="1">
    <source>
        <dbReference type="Pfam" id="PF13456"/>
    </source>
</evidence>
<dbReference type="PANTHER" id="PTHR47723:SF13">
    <property type="entry name" value="PUTATIVE-RELATED"/>
    <property type="match status" value="1"/>
</dbReference>
<accession>A0A7J9DKP1</accession>